<dbReference type="InterPro" id="IPR003016">
    <property type="entry name" value="2-oxoA_DH_lipoyl-BS"/>
</dbReference>
<evidence type="ECO:0000256" key="4">
    <source>
        <dbReference type="SAM" id="MobiDB-lite"/>
    </source>
</evidence>
<dbReference type="EMBL" id="WWBZ02000073">
    <property type="protein sequence ID" value="KAF4301754.1"/>
    <property type="molecule type" value="Genomic_DNA"/>
</dbReference>
<reference evidence="7" key="1">
    <citation type="submission" date="2020-04" db="EMBL/GenBank/DDBJ databases">
        <title>Genome Assembly and Annotation of Botryosphaeria dothidea sdau 11-99, a Latent Pathogen of Apple Fruit Ring Rot in China.</title>
        <authorList>
            <person name="Yu C."/>
            <person name="Diao Y."/>
            <person name="Lu Q."/>
            <person name="Zhao J."/>
            <person name="Cui S."/>
            <person name="Peng C."/>
            <person name="He B."/>
            <person name="Liu H."/>
        </authorList>
    </citation>
    <scope>NUCLEOTIDE SEQUENCE [LARGE SCALE GENOMIC DNA]</scope>
    <source>
        <strain evidence="7">Sdau11-99</strain>
    </source>
</reference>
<dbReference type="SUPFAM" id="SSF51230">
    <property type="entry name" value="Single hybrid motif"/>
    <property type="match status" value="1"/>
</dbReference>
<comment type="caution">
    <text evidence="7">The sequence shown here is derived from an EMBL/GenBank/DDBJ whole genome shotgun (WGS) entry which is preliminary data.</text>
</comment>
<protein>
    <submittedName>
        <fullName evidence="7">Pyruvate dehydrogenase protein x component protein</fullName>
    </submittedName>
</protein>
<dbReference type="InterPro" id="IPR045257">
    <property type="entry name" value="E2/Pdx1"/>
</dbReference>
<dbReference type="InterPro" id="IPR036625">
    <property type="entry name" value="E3-bd_dom_sf"/>
</dbReference>
<dbReference type="PANTHER" id="PTHR23151">
    <property type="entry name" value="DIHYDROLIPOAMIDE ACETYL/SUCCINYL-TRANSFERASE-RELATED"/>
    <property type="match status" value="1"/>
</dbReference>
<sequence length="425" mass="44669">MASLSAAYRLSARLATRQLPQNVARRGFRSSPASAAAQNFQMPALSPTMTEGNIASWKIKEGETFSAGDVLLEIETDKAQMDVEAQDDGILAKITMGDGSKAVKVGERIAVLAEPGDDLSSLEIPAEEKTQQQPAAPKESQPAEAHKPSGPTPSSKSTASPPGKAMKQKYPLYPSVINALHANGLSKEDADKIPATGPSGRLLKGDVLAYAGKLSDSAYASNLSKIVSEKAHLDLSNIKVAQPKAPAAAPSASAAPAEPVPEPVTEVTLLINFKAVLECQKRLQDSLGVYLPLSEFVARATELANEDLPRPKNAQPTADELFDAIVGVNNIPTTSKGLFIPEVSALPSFTPKPAKTSPKSDIIDILTGKSTRSKSAKAVGPSASAIASPVNVFSVSVPKGEEKRATIFLERVKTVLEKQPGDLVL</sequence>
<dbReference type="Pfam" id="PF00364">
    <property type="entry name" value="Biotin_lipoyl"/>
    <property type="match status" value="1"/>
</dbReference>
<dbReference type="SUPFAM" id="SSF47005">
    <property type="entry name" value="Peripheral subunit-binding domain of 2-oxo acid dehydrogenase complex"/>
    <property type="match status" value="1"/>
</dbReference>
<comment type="similarity">
    <text evidence="1">Belongs to the 2-oxoacid dehydrogenase family.</text>
</comment>
<evidence type="ECO:0000259" key="5">
    <source>
        <dbReference type="PROSITE" id="PS50968"/>
    </source>
</evidence>
<dbReference type="InterPro" id="IPR004167">
    <property type="entry name" value="PSBD"/>
</dbReference>
<evidence type="ECO:0000313" key="7">
    <source>
        <dbReference type="EMBL" id="KAF4301754.1"/>
    </source>
</evidence>
<evidence type="ECO:0000256" key="3">
    <source>
        <dbReference type="ARBA" id="ARBA00022946"/>
    </source>
</evidence>
<dbReference type="PANTHER" id="PTHR23151:SF82">
    <property type="entry name" value="PYRUVATE DEHYDROGENASE COMPLEX PROTEIN X COMPONENT, MITOCHONDRIAL"/>
    <property type="match status" value="1"/>
</dbReference>
<dbReference type="Proteomes" id="UP000572817">
    <property type="component" value="Unassembled WGS sequence"/>
</dbReference>
<organism evidence="7 8">
    <name type="scientific">Botryosphaeria dothidea</name>
    <dbReference type="NCBI Taxonomy" id="55169"/>
    <lineage>
        <taxon>Eukaryota</taxon>
        <taxon>Fungi</taxon>
        <taxon>Dikarya</taxon>
        <taxon>Ascomycota</taxon>
        <taxon>Pezizomycotina</taxon>
        <taxon>Dothideomycetes</taxon>
        <taxon>Dothideomycetes incertae sedis</taxon>
        <taxon>Botryosphaeriales</taxon>
        <taxon>Botryosphaeriaceae</taxon>
        <taxon>Botryosphaeria</taxon>
    </lineage>
</organism>
<feature type="compositionally biased region" description="Low complexity" evidence="4">
    <location>
        <begin position="148"/>
        <end position="165"/>
    </location>
</feature>
<dbReference type="InterPro" id="IPR011053">
    <property type="entry name" value="Single_hybrid_motif"/>
</dbReference>
<dbReference type="GO" id="GO:0006086">
    <property type="term" value="P:pyruvate decarboxylation to acetyl-CoA"/>
    <property type="evidence" value="ECO:0007669"/>
    <property type="project" value="InterPro"/>
</dbReference>
<evidence type="ECO:0000313" key="8">
    <source>
        <dbReference type="Proteomes" id="UP000572817"/>
    </source>
</evidence>
<dbReference type="PROSITE" id="PS51826">
    <property type="entry name" value="PSBD"/>
    <property type="match status" value="1"/>
</dbReference>
<dbReference type="Gene3D" id="2.40.50.100">
    <property type="match status" value="1"/>
</dbReference>
<dbReference type="InterPro" id="IPR000089">
    <property type="entry name" value="Biotin_lipoyl"/>
</dbReference>
<dbReference type="GO" id="GO:0004742">
    <property type="term" value="F:dihydrolipoyllysine-residue acetyltransferase activity"/>
    <property type="evidence" value="ECO:0007669"/>
    <property type="project" value="TreeGrafter"/>
</dbReference>
<accession>A0A8H4IJ54</accession>
<dbReference type="FunFam" id="2.40.50.100:FF:000010">
    <property type="entry name" value="Acetyltransferase component of pyruvate dehydrogenase complex"/>
    <property type="match status" value="1"/>
</dbReference>
<feature type="domain" description="Lipoyl-binding" evidence="5">
    <location>
        <begin position="37"/>
        <end position="113"/>
    </location>
</feature>
<dbReference type="CDD" id="cd06849">
    <property type="entry name" value="lipoyl_domain"/>
    <property type="match status" value="1"/>
</dbReference>
<dbReference type="GO" id="GO:0045254">
    <property type="term" value="C:pyruvate dehydrogenase complex"/>
    <property type="evidence" value="ECO:0007669"/>
    <property type="project" value="InterPro"/>
</dbReference>
<evidence type="ECO:0000256" key="2">
    <source>
        <dbReference type="ARBA" id="ARBA00022823"/>
    </source>
</evidence>
<feature type="region of interest" description="Disordered" evidence="4">
    <location>
        <begin position="127"/>
        <end position="168"/>
    </location>
</feature>
<feature type="domain" description="Peripheral subunit-binding (PSBD)" evidence="6">
    <location>
        <begin position="171"/>
        <end position="211"/>
    </location>
</feature>
<keyword evidence="8" id="KW-1185">Reference proteome</keyword>
<dbReference type="PROSITE" id="PS00189">
    <property type="entry name" value="LIPOYL"/>
    <property type="match status" value="1"/>
</dbReference>
<keyword evidence="3" id="KW-0809">Transit peptide</keyword>
<keyword evidence="7" id="KW-0670">Pyruvate</keyword>
<dbReference type="AlphaFoldDB" id="A0A8H4IJ54"/>
<evidence type="ECO:0000256" key="1">
    <source>
        <dbReference type="ARBA" id="ARBA00007317"/>
    </source>
</evidence>
<evidence type="ECO:0000259" key="6">
    <source>
        <dbReference type="PROSITE" id="PS51826"/>
    </source>
</evidence>
<dbReference type="Gene3D" id="4.10.320.10">
    <property type="entry name" value="E3-binding domain"/>
    <property type="match status" value="1"/>
</dbReference>
<dbReference type="OrthoDB" id="202158at2759"/>
<proteinExistence type="inferred from homology"/>
<name>A0A8H4IJ54_9PEZI</name>
<keyword evidence="2" id="KW-0450">Lipoyl</keyword>
<dbReference type="PROSITE" id="PS50968">
    <property type="entry name" value="BIOTINYL_LIPOYL"/>
    <property type="match status" value="1"/>
</dbReference>
<gene>
    <name evidence="7" type="ORF">GTA08_BOTSDO10019</name>
</gene>